<sequence length="362" mass="41293">MLKRLFPSTTFIRRSVNGKRHTFVQGIEFIQKENTMVDQIHTTLSELKKFIPPDVLLMQSGSEEKLTLSITSDLSTNGNIVLKTVKLSTTEWELWVQGCQVNMSKIEIDNTFKTSRGNLNRVIDIARKISLCEGFPYVESMPQDNHTFLKETIQLGEEKPRYVVHSQTCKQAVRWLAEVKACRTCREMYTPSKSHEVVLEDDDHEDMSILLQKCFPHASDEMKILLQAQQDALKAKNATARRWNKDVISACLSLWIRSPRAYEDLGQTGMLILPSGRHLRQYKNIVHQQSGPLEEMFKWMFQCANDVKIPPGAGIITHNETKIQEDLVVDMTDGKVKLIGWIDSGDDGNNIKILQKGTIKCS</sequence>
<gene>
    <name evidence="1" type="ORF">HOLleu_21044</name>
</gene>
<organism evidence="1 2">
    <name type="scientific">Holothuria leucospilota</name>
    <name type="common">Black long sea cucumber</name>
    <name type="synonym">Mertensiothuria leucospilota</name>
    <dbReference type="NCBI Taxonomy" id="206669"/>
    <lineage>
        <taxon>Eukaryota</taxon>
        <taxon>Metazoa</taxon>
        <taxon>Echinodermata</taxon>
        <taxon>Eleutherozoa</taxon>
        <taxon>Echinozoa</taxon>
        <taxon>Holothuroidea</taxon>
        <taxon>Aspidochirotacea</taxon>
        <taxon>Aspidochirotida</taxon>
        <taxon>Holothuriidae</taxon>
        <taxon>Holothuria</taxon>
    </lineage>
</organism>
<reference evidence="1" key="1">
    <citation type="submission" date="2021-10" db="EMBL/GenBank/DDBJ databases">
        <title>Tropical sea cucumber genome reveals ecological adaptation and Cuvierian tubules defense mechanism.</title>
        <authorList>
            <person name="Chen T."/>
        </authorList>
    </citation>
    <scope>NUCLEOTIDE SEQUENCE</scope>
    <source>
        <strain evidence="1">Nanhai2018</strain>
        <tissue evidence="1">Muscle</tissue>
    </source>
</reference>
<proteinExistence type="predicted"/>
<dbReference type="OrthoDB" id="5984577at2759"/>
<name>A0A9Q1BWS1_HOLLE</name>
<evidence type="ECO:0000313" key="1">
    <source>
        <dbReference type="EMBL" id="KAJ8034277.1"/>
    </source>
</evidence>
<keyword evidence="2" id="KW-1185">Reference proteome</keyword>
<accession>A0A9Q1BWS1</accession>
<comment type="caution">
    <text evidence="1">The sequence shown here is derived from an EMBL/GenBank/DDBJ whole genome shotgun (WGS) entry which is preliminary data.</text>
</comment>
<dbReference type="EMBL" id="JAIZAY010000010">
    <property type="protein sequence ID" value="KAJ8034277.1"/>
    <property type="molecule type" value="Genomic_DNA"/>
</dbReference>
<protein>
    <submittedName>
        <fullName evidence="1">Uncharacterized protein</fullName>
    </submittedName>
</protein>
<evidence type="ECO:0000313" key="2">
    <source>
        <dbReference type="Proteomes" id="UP001152320"/>
    </source>
</evidence>
<dbReference type="AlphaFoldDB" id="A0A9Q1BWS1"/>
<dbReference type="Proteomes" id="UP001152320">
    <property type="component" value="Chromosome 10"/>
</dbReference>